<reference evidence="2 3" key="1">
    <citation type="submission" date="2016-06" db="EMBL/GenBank/DDBJ databases">
        <title>Evolution of pathogenesis and genome organization in the Tremellales.</title>
        <authorList>
            <person name="Cuomo C."/>
            <person name="Litvintseva A."/>
            <person name="Heitman J."/>
            <person name="Chen Y."/>
            <person name="Sun S."/>
            <person name="Springer D."/>
            <person name="Dromer F."/>
            <person name="Young S."/>
            <person name="Zeng Q."/>
            <person name="Chapman S."/>
            <person name="Gujja S."/>
            <person name="Saif S."/>
            <person name="Birren B."/>
        </authorList>
    </citation>
    <scope>NUCLEOTIDE SEQUENCE [LARGE SCALE GENOMIC DNA]</scope>
    <source>
        <strain evidence="2 3">ATCC 28783</strain>
    </source>
</reference>
<feature type="transmembrane region" description="Helical" evidence="1">
    <location>
        <begin position="122"/>
        <end position="144"/>
    </location>
</feature>
<name>A0A4Q1BUJ3_TREME</name>
<keyword evidence="3" id="KW-1185">Reference proteome</keyword>
<proteinExistence type="predicted"/>
<feature type="transmembrane region" description="Helical" evidence="1">
    <location>
        <begin position="187"/>
        <end position="207"/>
    </location>
</feature>
<dbReference type="EMBL" id="SDIL01000006">
    <property type="protein sequence ID" value="RXK41745.1"/>
    <property type="molecule type" value="Genomic_DNA"/>
</dbReference>
<dbReference type="PANTHER" id="PTHR35329">
    <property type="entry name" value="CHITIN SYNTHASE EXPORT CHAPERONE"/>
    <property type="match status" value="1"/>
</dbReference>
<dbReference type="STRING" id="5217.A0A4Q1BUJ3"/>
<evidence type="ECO:0000256" key="1">
    <source>
        <dbReference type="SAM" id="Phobius"/>
    </source>
</evidence>
<dbReference type="AlphaFoldDB" id="A0A4Q1BUJ3"/>
<feature type="transmembrane region" description="Helical" evidence="1">
    <location>
        <begin position="297"/>
        <end position="318"/>
    </location>
</feature>
<feature type="transmembrane region" description="Helical" evidence="1">
    <location>
        <begin position="227"/>
        <end position="254"/>
    </location>
</feature>
<protein>
    <submittedName>
        <fullName evidence="2">Uncharacterized protein</fullName>
    </submittedName>
</protein>
<dbReference type="GO" id="GO:0051082">
    <property type="term" value="F:unfolded protein binding"/>
    <property type="evidence" value="ECO:0007669"/>
    <property type="project" value="TreeGrafter"/>
</dbReference>
<sequence>MPDPFGSFRWICQHAPLPQCNLFFSQLYNSDNGFTTLFPSTSAFFNQYHVTGTATSGDNNLVLARGDAGTGVGANCEIAHVGHRGSIGDVALIVLSALSVLVAVGLTYAASRRKAAVGRMELRLLLIVFGLHSVFQLLTMSSIFEQGSTALSILSSIHLGFVAVFFWLLLGNALIATQVVEDGTPAALVPLMIIAILFFAPTLYISLDTALSWTSAFQLSSSHFDELKSIGLFILTLIWPAVAAVGYLIIMLVIVLKVLNEVKPALFYILAFMFFAGGQVIFFLASQPLCNSSNGKINGAFLSTLLNTASIGSIYYAWMTITEDDWGDELGY</sequence>
<keyword evidence="1" id="KW-1133">Transmembrane helix</keyword>
<organism evidence="2 3">
    <name type="scientific">Tremella mesenterica</name>
    <name type="common">Jelly fungus</name>
    <dbReference type="NCBI Taxonomy" id="5217"/>
    <lineage>
        <taxon>Eukaryota</taxon>
        <taxon>Fungi</taxon>
        <taxon>Dikarya</taxon>
        <taxon>Basidiomycota</taxon>
        <taxon>Agaricomycotina</taxon>
        <taxon>Tremellomycetes</taxon>
        <taxon>Tremellales</taxon>
        <taxon>Tremellaceae</taxon>
        <taxon>Tremella</taxon>
    </lineage>
</organism>
<evidence type="ECO:0000313" key="2">
    <source>
        <dbReference type="EMBL" id="RXK41745.1"/>
    </source>
</evidence>
<dbReference type="GO" id="GO:0006457">
    <property type="term" value="P:protein folding"/>
    <property type="evidence" value="ECO:0007669"/>
    <property type="project" value="TreeGrafter"/>
</dbReference>
<dbReference type="VEuPathDB" id="FungiDB:TREMEDRAFT_61617"/>
<dbReference type="InterPro" id="IPR022057">
    <property type="entry name" value="Chs7"/>
</dbReference>
<dbReference type="PANTHER" id="PTHR35329:SF1">
    <property type="entry name" value="CHITIN SYNTHASE EXPORT CHAPERONE"/>
    <property type="match status" value="1"/>
</dbReference>
<dbReference type="InParanoid" id="A0A4Q1BUJ3"/>
<feature type="transmembrane region" description="Helical" evidence="1">
    <location>
        <begin position="90"/>
        <end position="110"/>
    </location>
</feature>
<gene>
    <name evidence="2" type="ORF">M231_00980</name>
</gene>
<dbReference type="OMA" id="VWAFWSS"/>
<evidence type="ECO:0000313" key="3">
    <source>
        <dbReference type="Proteomes" id="UP000289152"/>
    </source>
</evidence>
<keyword evidence="1" id="KW-0472">Membrane</keyword>
<dbReference type="OrthoDB" id="5582162at2759"/>
<dbReference type="Pfam" id="PF12271">
    <property type="entry name" value="Chs7"/>
    <property type="match status" value="1"/>
</dbReference>
<feature type="transmembrane region" description="Helical" evidence="1">
    <location>
        <begin position="150"/>
        <end position="175"/>
    </location>
</feature>
<feature type="transmembrane region" description="Helical" evidence="1">
    <location>
        <begin position="266"/>
        <end position="285"/>
    </location>
</feature>
<dbReference type="Proteomes" id="UP000289152">
    <property type="component" value="Unassembled WGS sequence"/>
</dbReference>
<keyword evidence="1" id="KW-0812">Transmembrane</keyword>
<dbReference type="GO" id="GO:0005789">
    <property type="term" value="C:endoplasmic reticulum membrane"/>
    <property type="evidence" value="ECO:0007669"/>
    <property type="project" value="TreeGrafter"/>
</dbReference>
<comment type="caution">
    <text evidence="2">The sequence shown here is derived from an EMBL/GenBank/DDBJ whole genome shotgun (WGS) entry which is preliminary data.</text>
</comment>
<accession>A0A4Q1BUJ3</accession>